<reference evidence="2 3" key="1">
    <citation type="submission" date="2018-08" db="EMBL/GenBank/DDBJ databases">
        <title>A genome reference for cultivated species of the human gut microbiota.</title>
        <authorList>
            <person name="Zou Y."/>
            <person name="Xue W."/>
            <person name="Luo G."/>
        </authorList>
    </citation>
    <scope>NUCLEOTIDE SEQUENCE [LARGE SCALE GENOMIC DNA]</scope>
    <source>
        <strain evidence="2 3">OM06-11AA</strain>
    </source>
</reference>
<comment type="caution">
    <text evidence="2">The sequence shown here is derived from an EMBL/GenBank/DDBJ whole genome shotgun (WGS) entry which is preliminary data.</text>
</comment>
<dbReference type="AlphaFoldDB" id="A0A3E5ACX2"/>
<dbReference type="EMBL" id="QSUB01000001">
    <property type="protein sequence ID" value="RGN07721.1"/>
    <property type="molecule type" value="Genomic_DNA"/>
</dbReference>
<sequence length="138" mass="15223">MKHKIQKVELFVGVIVLLGGLLTYGLGVHQLLPVPRPDLVVYGTTLIGIILILMGCDIFSKPTKEMQILENDERNIAITNASLANAYKVTLTLLVLVLFALIFMGYMSKVVFFSIVGVIAIGQITWVITARYLDKNTS</sequence>
<feature type="transmembrane region" description="Helical" evidence="1">
    <location>
        <begin position="110"/>
        <end position="133"/>
    </location>
</feature>
<evidence type="ECO:0000313" key="3">
    <source>
        <dbReference type="Proteomes" id="UP000261222"/>
    </source>
</evidence>
<feature type="transmembrane region" description="Helical" evidence="1">
    <location>
        <begin position="39"/>
        <end position="60"/>
    </location>
</feature>
<keyword evidence="1" id="KW-1133">Transmembrane helix</keyword>
<name>A0A3E5ACX2_9FIRM</name>
<organism evidence="2 3">
    <name type="scientific">Blautia obeum</name>
    <dbReference type="NCBI Taxonomy" id="40520"/>
    <lineage>
        <taxon>Bacteria</taxon>
        <taxon>Bacillati</taxon>
        <taxon>Bacillota</taxon>
        <taxon>Clostridia</taxon>
        <taxon>Lachnospirales</taxon>
        <taxon>Lachnospiraceae</taxon>
        <taxon>Blautia</taxon>
    </lineage>
</organism>
<keyword evidence="1" id="KW-0812">Transmembrane</keyword>
<dbReference type="RefSeq" id="WP_117738886.1">
    <property type="nucleotide sequence ID" value="NZ_QSUB01000001.1"/>
</dbReference>
<feature type="transmembrane region" description="Helical" evidence="1">
    <location>
        <begin position="81"/>
        <end position="104"/>
    </location>
</feature>
<evidence type="ECO:0000313" key="2">
    <source>
        <dbReference type="EMBL" id="RGN07721.1"/>
    </source>
</evidence>
<evidence type="ECO:0000256" key="1">
    <source>
        <dbReference type="SAM" id="Phobius"/>
    </source>
</evidence>
<proteinExistence type="predicted"/>
<protein>
    <submittedName>
        <fullName evidence="2">Uncharacterized protein</fullName>
    </submittedName>
</protein>
<accession>A0A3E5ACX2</accession>
<gene>
    <name evidence="2" type="ORF">DXB81_04270</name>
</gene>
<dbReference type="Proteomes" id="UP000261222">
    <property type="component" value="Unassembled WGS sequence"/>
</dbReference>
<feature type="transmembrane region" description="Helical" evidence="1">
    <location>
        <begin position="7"/>
        <end position="27"/>
    </location>
</feature>
<keyword evidence="1" id="KW-0472">Membrane</keyword>